<keyword evidence="1" id="KW-0812">Transmembrane</keyword>
<evidence type="ECO:0000256" key="1">
    <source>
        <dbReference type="SAM" id="Phobius"/>
    </source>
</evidence>
<accession>A0AAD5SEX7</accession>
<name>A0AAD5SEX7_9FUNG</name>
<feature type="transmembrane region" description="Helical" evidence="1">
    <location>
        <begin position="703"/>
        <end position="724"/>
    </location>
</feature>
<reference evidence="2" key="1">
    <citation type="submission" date="2020-05" db="EMBL/GenBank/DDBJ databases">
        <title>Phylogenomic resolution of chytrid fungi.</title>
        <authorList>
            <person name="Stajich J.E."/>
            <person name="Amses K."/>
            <person name="Simmons R."/>
            <person name="Seto K."/>
            <person name="Myers J."/>
            <person name="Bonds A."/>
            <person name="Quandt C.A."/>
            <person name="Barry K."/>
            <person name="Liu P."/>
            <person name="Grigoriev I."/>
            <person name="Longcore J.E."/>
            <person name="James T.Y."/>
        </authorList>
    </citation>
    <scope>NUCLEOTIDE SEQUENCE</scope>
    <source>
        <strain evidence="2">JEL0318</strain>
    </source>
</reference>
<dbReference type="Proteomes" id="UP001212841">
    <property type="component" value="Unassembled WGS sequence"/>
</dbReference>
<keyword evidence="3" id="KW-1185">Reference proteome</keyword>
<evidence type="ECO:0000313" key="3">
    <source>
        <dbReference type="Proteomes" id="UP001212841"/>
    </source>
</evidence>
<dbReference type="AlphaFoldDB" id="A0AAD5SEX7"/>
<keyword evidence="1" id="KW-0472">Membrane</keyword>
<dbReference type="EMBL" id="JADGJD010000262">
    <property type="protein sequence ID" value="KAJ3052816.1"/>
    <property type="molecule type" value="Genomic_DNA"/>
</dbReference>
<keyword evidence="1" id="KW-1133">Transmembrane helix</keyword>
<gene>
    <name evidence="2" type="ORF">HK097_005612</name>
</gene>
<dbReference type="SUPFAM" id="SSF53850">
    <property type="entry name" value="Periplasmic binding protein-like II"/>
    <property type="match status" value="1"/>
</dbReference>
<dbReference type="Gene3D" id="3.40.190.10">
    <property type="entry name" value="Periplasmic binding protein-like II"/>
    <property type="match status" value="1"/>
</dbReference>
<evidence type="ECO:0000313" key="2">
    <source>
        <dbReference type="EMBL" id="KAJ3052816.1"/>
    </source>
</evidence>
<protein>
    <submittedName>
        <fullName evidence="2">Uncharacterized protein</fullName>
    </submittedName>
</protein>
<organism evidence="2 3">
    <name type="scientific">Rhizophlyctis rosea</name>
    <dbReference type="NCBI Taxonomy" id="64517"/>
    <lineage>
        <taxon>Eukaryota</taxon>
        <taxon>Fungi</taxon>
        <taxon>Fungi incertae sedis</taxon>
        <taxon>Chytridiomycota</taxon>
        <taxon>Chytridiomycota incertae sedis</taxon>
        <taxon>Chytridiomycetes</taxon>
        <taxon>Rhizophlyctidales</taxon>
        <taxon>Rhizophlyctidaceae</taxon>
        <taxon>Rhizophlyctis</taxon>
    </lineage>
</organism>
<sequence>MPFAGLVDKELYNVFSISNDGQTTAKVRFAGYFGNVNGIATAVNPVHDEVTATIDEPFEWMTKDQTYALPDSGNVIQFLCEEGDSLRFYEDLAEVRMQAFRDTNVSKPVAMTTSAATLENGKWRVKRIWNDNPLYYDAYYYPKPMLACAAHNADFIEIGDFTTAKYILVAWVPQWRIEQTHALGAYARYVKDQRDNNGKDTIAVHMRVRVSTQIGELGHPWVSDAKPNCTAEVVADPVRRWQCPDHMWFKNTQMGELHLGKGRLQSLTPHNQKWFKEYGVDFTADVIPIVQSLISYSGDVYAAPVSVSAYPWMVNITTLNTLRKTDSSLKLPPPLENWGLAWWKAWNMKELKKYLQKMVAANFNSLIPLPSIAGGETEMFTYLGYYYGATLFNSSGRCGLLDGKAAAALEDTIVFWNQSTTRIAWDKTTGILQPRVAYPVHREIFEEWRSQPKKENPLEEPIFMMGDTHTWDFGNPQLLEQPGFSFENGFGSDLVKIYPPTGVAQVSAMMVGLHRENPHRDSSKAYHALLHAIAFNDRLHVNDPFVKDSGPQGGVSGYRSAKYTMEYIGQGATRDFYTDMMDQVMFMGYPVPQYASYGLLEKYNPMQIVFNEIMFKNVPVTEALERACTIINYATRPPCDSSHWRAKLQPDHEDNKADVIFEWREDKNLTCRDDLFGAKALPDIVINAVPLATIATQSKMAQAIIGISTIGIIFEVTLGAFFVWKRHAQVIRAAALTPSLFILFGTGNANR</sequence>
<proteinExistence type="predicted"/>
<comment type="caution">
    <text evidence="2">The sequence shown here is derived from an EMBL/GenBank/DDBJ whole genome shotgun (WGS) entry which is preliminary data.</text>
</comment>